<dbReference type="RefSeq" id="WP_144884096.1">
    <property type="nucleotide sequence ID" value="NZ_VLLE01000002.1"/>
</dbReference>
<dbReference type="GO" id="GO:0005886">
    <property type="term" value="C:plasma membrane"/>
    <property type="evidence" value="ECO:0007669"/>
    <property type="project" value="UniProtKB-SubCell"/>
</dbReference>
<feature type="domain" description="EamA" evidence="7">
    <location>
        <begin position="161"/>
        <end position="295"/>
    </location>
</feature>
<evidence type="ECO:0000256" key="4">
    <source>
        <dbReference type="ARBA" id="ARBA00022989"/>
    </source>
</evidence>
<keyword evidence="9" id="KW-1185">Reference proteome</keyword>
<accession>A0A562SVH6</accession>
<feature type="transmembrane region" description="Helical" evidence="6">
    <location>
        <begin position="12"/>
        <end position="32"/>
    </location>
</feature>
<keyword evidence="4 6" id="KW-1133">Transmembrane helix</keyword>
<evidence type="ECO:0000256" key="5">
    <source>
        <dbReference type="ARBA" id="ARBA00023136"/>
    </source>
</evidence>
<evidence type="ECO:0000256" key="3">
    <source>
        <dbReference type="ARBA" id="ARBA00022692"/>
    </source>
</evidence>
<keyword evidence="2" id="KW-1003">Cell membrane</keyword>
<dbReference type="PANTHER" id="PTHR42920">
    <property type="entry name" value="OS03G0707200 PROTEIN-RELATED"/>
    <property type="match status" value="1"/>
</dbReference>
<evidence type="ECO:0000256" key="2">
    <source>
        <dbReference type="ARBA" id="ARBA00022475"/>
    </source>
</evidence>
<gene>
    <name evidence="8" type="ORF">IQ13_0469</name>
</gene>
<dbReference type="OrthoDB" id="9805239at2"/>
<dbReference type="InterPro" id="IPR051258">
    <property type="entry name" value="Diverse_Substrate_Transporter"/>
</dbReference>
<feature type="transmembrane region" description="Helical" evidence="6">
    <location>
        <begin position="220"/>
        <end position="243"/>
    </location>
</feature>
<evidence type="ECO:0000313" key="9">
    <source>
        <dbReference type="Proteomes" id="UP000316167"/>
    </source>
</evidence>
<dbReference type="PANTHER" id="PTHR42920:SF11">
    <property type="entry name" value="INNER MEMBRANE PROTEIN YTFF"/>
    <property type="match status" value="1"/>
</dbReference>
<feature type="transmembrane region" description="Helical" evidence="6">
    <location>
        <begin position="163"/>
        <end position="179"/>
    </location>
</feature>
<dbReference type="InterPro" id="IPR000620">
    <property type="entry name" value="EamA_dom"/>
</dbReference>
<evidence type="ECO:0000256" key="6">
    <source>
        <dbReference type="SAM" id="Phobius"/>
    </source>
</evidence>
<evidence type="ECO:0000313" key="8">
    <source>
        <dbReference type="EMBL" id="TWI85309.1"/>
    </source>
</evidence>
<keyword evidence="5 6" id="KW-0472">Membrane</keyword>
<dbReference type="AlphaFoldDB" id="A0A562SVH6"/>
<dbReference type="EMBL" id="VLLE01000002">
    <property type="protein sequence ID" value="TWI85309.1"/>
    <property type="molecule type" value="Genomic_DNA"/>
</dbReference>
<feature type="transmembrane region" description="Helical" evidence="6">
    <location>
        <begin position="100"/>
        <end position="123"/>
    </location>
</feature>
<feature type="transmembrane region" description="Helical" evidence="6">
    <location>
        <begin position="255"/>
        <end position="274"/>
    </location>
</feature>
<feature type="transmembrane region" description="Helical" evidence="6">
    <location>
        <begin position="186"/>
        <end position="208"/>
    </location>
</feature>
<protein>
    <submittedName>
        <fullName evidence="8">EamA domain-containing membrane protein RarD</fullName>
    </submittedName>
</protein>
<proteinExistence type="predicted"/>
<feature type="transmembrane region" description="Helical" evidence="6">
    <location>
        <begin position="74"/>
        <end position="94"/>
    </location>
</feature>
<organism evidence="8 9">
    <name type="scientific">Lacibacter cauensis</name>
    <dbReference type="NCBI Taxonomy" id="510947"/>
    <lineage>
        <taxon>Bacteria</taxon>
        <taxon>Pseudomonadati</taxon>
        <taxon>Bacteroidota</taxon>
        <taxon>Chitinophagia</taxon>
        <taxon>Chitinophagales</taxon>
        <taxon>Chitinophagaceae</taxon>
        <taxon>Lacibacter</taxon>
    </lineage>
</organism>
<comment type="subcellular location">
    <subcellularLocation>
        <location evidence="1">Cell membrane</location>
        <topology evidence="1">Multi-pass membrane protein</topology>
    </subcellularLocation>
</comment>
<dbReference type="InterPro" id="IPR037185">
    <property type="entry name" value="EmrE-like"/>
</dbReference>
<dbReference type="SUPFAM" id="SSF103481">
    <property type="entry name" value="Multidrug resistance efflux transporter EmrE"/>
    <property type="match status" value="2"/>
</dbReference>
<comment type="caution">
    <text evidence="8">The sequence shown here is derived from an EMBL/GenBank/DDBJ whole genome shotgun (WGS) entry which is preliminary data.</text>
</comment>
<feature type="transmembrane region" description="Helical" evidence="6">
    <location>
        <begin position="132"/>
        <end position="151"/>
    </location>
</feature>
<evidence type="ECO:0000256" key="1">
    <source>
        <dbReference type="ARBA" id="ARBA00004651"/>
    </source>
</evidence>
<feature type="transmembrane region" description="Helical" evidence="6">
    <location>
        <begin position="280"/>
        <end position="301"/>
    </location>
</feature>
<evidence type="ECO:0000259" key="7">
    <source>
        <dbReference type="Pfam" id="PF00892"/>
    </source>
</evidence>
<dbReference type="Pfam" id="PF00892">
    <property type="entry name" value="EamA"/>
    <property type="match status" value="2"/>
</dbReference>
<keyword evidence="3 6" id="KW-0812">Transmembrane</keyword>
<name>A0A562SVH6_9BACT</name>
<feature type="transmembrane region" description="Helical" evidence="6">
    <location>
        <begin position="44"/>
        <end position="62"/>
    </location>
</feature>
<dbReference type="Proteomes" id="UP000316167">
    <property type="component" value="Unassembled WGS sequence"/>
</dbReference>
<feature type="domain" description="EamA" evidence="7">
    <location>
        <begin position="11"/>
        <end position="146"/>
    </location>
</feature>
<sequence>MKEGNQPNVSLGILLAVAATIIWSGNFIVARAVMNTIPPITLAFYRWATAVLILTPIAWKHIKPAWQIVKENKAYFFWTGLTGVSLFNTFVYIAGHSSTAINLALIGTTSSPIMSVLLASVILKEPISWRRLLGMLLCIAGILFLLSKGFFQNLLHLQFNKGDAWVLLGALSFAIYNIFTRKRPAAISALGFLFFVFLIGAVLLFPAYIAEATYAAPVQWSMQTVLVILYLGAGASVLSFLFWNRSIKELGAGRTSLFGNLIPIFSTMEAVAILGEKISYIHVVSFLLIVAGLAIDNSALLKRK</sequence>
<reference evidence="8 9" key="1">
    <citation type="journal article" date="2015" name="Stand. Genomic Sci.">
        <title>Genomic Encyclopedia of Bacterial and Archaeal Type Strains, Phase III: the genomes of soil and plant-associated and newly described type strains.</title>
        <authorList>
            <person name="Whitman W.B."/>
            <person name="Woyke T."/>
            <person name="Klenk H.P."/>
            <person name="Zhou Y."/>
            <person name="Lilburn T.G."/>
            <person name="Beck B.J."/>
            <person name="De Vos P."/>
            <person name="Vandamme P."/>
            <person name="Eisen J.A."/>
            <person name="Garrity G."/>
            <person name="Hugenholtz P."/>
            <person name="Kyrpides N.C."/>
        </authorList>
    </citation>
    <scope>NUCLEOTIDE SEQUENCE [LARGE SCALE GENOMIC DNA]</scope>
    <source>
        <strain evidence="8 9">CGMCC 1.7271</strain>
    </source>
</reference>